<keyword evidence="2" id="KW-1185">Reference proteome</keyword>
<dbReference type="EMBL" id="CAJVPU010025745">
    <property type="protein sequence ID" value="CAG8697291.1"/>
    <property type="molecule type" value="Genomic_DNA"/>
</dbReference>
<sequence length="49" mass="5405">EEISNNSELESANNSRGNHGNHGKHSTSGSKGYYGSSYEQPRFIPDYSN</sequence>
<organism evidence="1 2">
    <name type="scientific">Dentiscutata heterogama</name>
    <dbReference type="NCBI Taxonomy" id="1316150"/>
    <lineage>
        <taxon>Eukaryota</taxon>
        <taxon>Fungi</taxon>
        <taxon>Fungi incertae sedis</taxon>
        <taxon>Mucoromycota</taxon>
        <taxon>Glomeromycotina</taxon>
        <taxon>Glomeromycetes</taxon>
        <taxon>Diversisporales</taxon>
        <taxon>Gigasporaceae</taxon>
        <taxon>Dentiscutata</taxon>
    </lineage>
</organism>
<reference evidence="1" key="1">
    <citation type="submission" date="2021-06" db="EMBL/GenBank/DDBJ databases">
        <authorList>
            <person name="Kallberg Y."/>
            <person name="Tangrot J."/>
            <person name="Rosling A."/>
        </authorList>
    </citation>
    <scope>NUCLEOTIDE SEQUENCE</scope>
    <source>
        <strain evidence="1">IL203A</strain>
    </source>
</reference>
<gene>
    <name evidence="1" type="ORF">DHETER_LOCUS11573</name>
</gene>
<feature type="non-terminal residue" evidence="1">
    <location>
        <position position="1"/>
    </location>
</feature>
<name>A0ACA9P8C2_9GLOM</name>
<proteinExistence type="predicted"/>
<dbReference type="Proteomes" id="UP000789702">
    <property type="component" value="Unassembled WGS sequence"/>
</dbReference>
<evidence type="ECO:0000313" key="2">
    <source>
        <dbReference type="Proteomes" id="UP000789702"/>
    </source>
</evidence>
<comment type="caution">
    <text evidence="1">The sequence shown here is derived from an EMBL/GenBank/DDBJ whole genome shotgun (WGS) entry which is preliminary data.</text>
</comment>
<evidence type="ECO:0000313" key="1">
    <source>
        <dbReference type="EMBL" id="CAG8697291.1"/>
    </source>
</evidence>
<accession>A0ACA9P8C2</accession>
<feature type="non-terminal residue" evidence="1">
    <location>
        <position position="49"/>
    </location>
</feature>
<protein>
    <submittedName>
        <fullName evidence="1">5917_t:CDS:1</fullName>
    </submittedName>
</protein>